<feature type="compositionally biased region" description="Acidic residues" evidence="1">
    <location>
        <begin position="260"/>
        <end position="272"/>
    </location>
</feature>
<accession>A0A6A5WHT6</accession>
<reference evidence="2" key="1">
    <citation type="journal article" date="2020" name="Stud. Mycol.">
        <title>101 Dothideomycetes genomes: a test case for predicting lifestyles and emergence of pathogens.</title>
        <authorList>
            <person name="Haridas S."/>
            <person name="Albert R."/>
            <person name="Binder M."/>
            <person name="Bloem J."/>
            <person name="Labutti K."/>
            <person name="Salamov A."/>
            <person name="Andreopoulos B."/>
            <person name="Baker S."/>
            <person name="Barry K."/>
            <person name="Bills G."/>
            <person name="Bluhm B."/>
            <person name="Cannon C."/>
            <person name="Castanera R."/>
            <person name="Culley D."/>
            <person name="Daum C."/>
            <person name="Ezra D."/>
            <person name="Gonzalez J."/>
            <person name="Henrissat B."/>
            <person name="Kuo A."/>
            <person name="Liang C."/>
            <person name="Lipzen A."/>
            <person name="Lutzoni F."/>
            <person name="Magnuson J."/>
            <person name="Mondo S."/>
            <person name="Nolan M."/>
            <person name="Ohm R."/>
            <person name="Pangilinan J."/>
            <person name="Park H.-J."/>
            <person name="Ramirez L."/>
            <person name="Alfaro M."/>
            <person name="Sun H."/>
            <person name="Tritt A."/>
            <person name="Yoshinaga Y."/>
            <person name="Zwiers L.-H."/>
            <person name="Turgeon B."/>
            <person name="Goodwin S."/>
            <person name="Spatafora J."/>
            <person name="Crous P."/>
            <person name="Grigoriev I."/>
        </authorList>
    </citation>
    <scope>NUCLEOTIDE SEQUENCE</scope>
    <source>
        <strain evidence="2">CBS 123094</strain>
    </source>
</reference>
<proteinExistence type="predicted"/>
<sequence>MLCLDVSCFDSFIIFFLIDNVPEWLMGSSPVIVDNLFLHSSTFVLLDLSFIVKKQLGNVMAYTYPLSDSIKLFNTLQNIRGWDVDVSVRSEAILEILRQYWWNGKMLEWFQQIVPEVRPGIIAEEPWVEPARSMLSWSSKDREKHDRITKLHETLTALPTDRFRLRGTWVSFLRSLQHLSPDIIDAANAVYREVTGGNCRPDDLVIPTTGNDEHAARNEFLLTGAHMLRVLMNPAIAELRALGEELCHLDLAIARQEADTEADAEAESESPEEWLASMKQQRDELARQRQANDHSPERALVDFRNVLVKELGLLDTSK</sequence>
<dbReference type="AlphaFoldDB" id="A0A6A5WHT6"/>
<feature type="region of interest" description="Disordered" evidence="1">
    <location>
        <begin position="260"/>
        <end position="296"/>
    </location>
</feature>
<gene>
    <name evidence="2" type="ORF">P154DRAFT_598988</name>
</gene>
<feature type="compositionally biased region" description="Basic and acidic residues" evidence="1">
    <location>
        <begin position="280"/>
        <end position="296"/>
    </location>
</feature>
<evidence type="ECO:0000313" key="2">
    <source>
        <dbReference type="EMBL" id="KAF2000484.1"/>
    </source>
</evidence>
<dbReference type="EMBL" id="ML977589">
    <property type="protein sequence ID" value="KAF2000484.1"/>
    <property type="molecule type" value="Genomic_DNA"/>
</dbReference>
<protein>
    <submittedName>
        <fullName evidence="2">Uncharacterized protein</fullName>
    </submittedName>
</protein>
<dbReference type="Proteomes" id="UP000799779">
    <property type="component" value="Unassembled WGS sequence"/>
</dbReference>
<organism evidence="2 3">
    <name type="scientific">Amniculicola lignicola CBS 123094</name>
    <dbReference type="NCBI Taxonomy" id="1392246"/>
    <lineage>
        <taxon>Eukaryota</taxon>
        <taxon>Fungi</taxon>
        <taxon>Dikarya</taxon>
        <taxon>Ascomycota</taxon>
        <taxon>Pezizomycotina</taxon>
        <taxon>Dothideomycetes</taxon>
        <taxon>Pleosporomycetidae</taxon>
        <taxon>Pleosporales</taxon>
        <taxon>Amniculicolaceae</taxon>
        <taxon>Amniculicola</taxon>
    </lineage>
</organism>
<evidence type="ECO:0000313" key="3">
    <source>
        <dbReference type="Proteomes" id="UP000799779"/>
    </source>
</evidence>
<evidence type="ECO:0000256" key="1">
    <source>
        <dbReference type="SAM" id="MobiDB-lite"/>
    </source>
</evidence>
<keyword evidence="3" id="KW-1185">Reference proteome</keyword>
<dbReference type="OrthoDB" id="3695667at2759"/>
<name>A0A6A5WHT6_9PLEO</name>